<evidence type="ECO:0000313" key="1">
    <source>
        <dbReference type="EMBL" id="MFC4304423.1"/>
    </source>
</evidence>
<evidence type="ECO:0000313" key="2">
    <source>
        <dbReference type="Proteomes" id="UP001595755"/>
    </source>
</evidence>
<dbReference type="InterPro" id="IPR038375">
    <property type="entry name" value="NDUFAF7_sf"/>
</dbReference>
<accession>A0ABV8SA35</accession>
<keyword evidence="2" id="KW-1185">Reference proteome</keyword>
<proteinExistence type="predicted"/>
<protein>
    <submittedName>
        <fullName evidence="1">Tetratricopeptide repeat protein</fullName>
    </submittedName>
</protein>
<dbReference type="SUPFAM" id="SSF53335">
    <property type="entry name" value="S-adenosyl-L-methionine-dependent methyltransferases"/>
    <property type="match status" value="1"/>
</dbReference>
<dbReference type="Gene3D" id="1.25.40.10">
    <property type="entry name" value="Tetratricopeptide repeat domain"/>
    <property type="match status" value="1"/>
</dbReference>
<dbReference type="Proteomes" id="UP001595755">
    <property type="component" value="Unassembled WGS sequence"/>
</dbReference>
<gene>
    <name evidence="1" type="ORF">ACFO1S_13425</name>
</gene>
<name>A0ABV8SA35_9BACL</name>
<dbReference type="EMBL" id="JBHSED010000023">
    <property type="protein sequence ID" value="MFC4304423.1"/>
    <property type="molecule type" value="Genomic_DNA"/>
</dbReference>
<dbReference type="RefSeq" id="WP_204604864.1">
    <property type="nucleotide sequence ID" value="NZ_JBHSED010000023.1"/>
</dbReference>
<dbReference type="InterPro" id="IPR011990">
    <property type="entry name" value="TPR-like_helical_dom_sf"/>
</dbReference>
<sequence length="527" mass="60155">MQTLEVNVRLSQSRLWDYQNQYFSRKGVEAWRNGEVPHYVTSHPVMANCYAELVFAFLQDRQRMTAASSLPNEPLYICELGAGSGRFAYHFLTRLSALCQECDLPLQSFRYVLTDFTTSNLEFWRRHPSFERYWSEGLLDMALFDAQQTEEITLLLSGTTLRANSLGSPLVVIANYVLDSLPQDLYYVHKGTLSHCLVTLETAEPVDESEPAQALKKVKARYLRRRCTEPPYPEPELASLLDRYSASTDNGYLLYPAIGLRCLRRLRALSGESGLLLLTADKGSHLIGDLLSANPPELVRHGSVSLSVNYHAFKAICEAEGGIALFPDIGFNHVNVGALFMASDAIRYRETARAYRRLVAEFGPDDFYSVISHAKRSITEMLIEDLLAYLRLSLYDAHQFSHYYPRLMELAEQASPREKTAMLDAVDQVWQLYYPLGEKRDLAFQLGSLLYELESYERAIFYFKQSARLYGGYIGTSYNLALCCHMLDRVDQAEGYLRNLLSLEPDFEPALELLEEYARSRELPEEK</sequence>
<reference evidence="2" key="1">
    <citation type="journal article" date="2019" name="Int. J. Syst. Evol. Microbiol.">
        <title>The Global Catalogue of Microorganisms (GCM) 10K type strain sequencing project: providing services to taxonomists for standard genome sequencing and annotation.</title>
        <authorList>
            <consortium name="The Broad Institute Genomics Platform"/>
            <consortium name="The Broad Institute Genome Sequencing Center for Infectious Disease"/>
            <person name="Wu L."/>
            <person name="Ma J."/>
        </authorList>
    </citation>
    <scope>NUCLEOTIDE SEQUENCE [LARGE SCALE GENOMIC DNA]</scope>
    <source>
        <strain evidence="2">CGMCC 4.1641</strain>
    </source>
</reference>
<dbReference type="SMART" id="SM00028">
    <property type="entry name" value="TPR"/>
    <property type="match status" value="2"/>
</dbReference>
<dbReference type="Gene3D" id="3.40.50.12710">
    <property type="match status" value="1"/>
</dbReference>
<dbReference type="InterPro" id="IPR019734">
    <property type="entry name" value="TPR_rpt"/>
</dbReference>
<organism evidence="1 2">
    <name type="scientific">Cohnella boryungensis</name>
    <dbReference type="NCBI Taxonomy" id="768479"/>
    <lineage>
        <taxon>Bacteria</taxon>
        <taxon>Bacillati</taxon>
        <taxon>Bacillota</taxon>
        <taxon>Bacilli</taxon>
        <taxon>Bacillales</taxon>
        <taxon>Paenibacillaceae</taxon>
        <taxon>Cohnella</taxon>
    </lineage>
</organism>
<comment type="caution">
    <text evidence="1">The sequence shown here is derived from an EMBL/GenBank/DDBJ whole genome shotgun (WGS) entry which is preliminary data.</text>
</comment>
<dbReference type="SUPFAM" id="SSF48452">
    <property type="entry name" value="TPR-like"/>
    <property type="match status" value="1"/>
</dbReference>
<dbReference type="InterPro" id="IPR029063">
    <property type="entry name" value="SAM-dependent_MTases_sf"/>
</dbReference>